<sequence length="600" mass="68837">MTTTSSTISTSDASVGEGTKHNAPKQHSQPVFIEESSDYFCTCNLNANKCDINCCCDMECTKSHRQLFTHCIPTFAQKSSEQCYSKNIMYSHNTEFIVEQSSSGLLCVVWDNVREKKVFRDQQVVKKKNDRKDVFSDEYDKWMTFKSVDEKLEFYPTTHINDPIWRVVPSTSKHDHEELWQLPWTTFHPDHLCNSLKTIHFLHDFESSCLRDISQLKTVCKENSFLDTTHYFKNLFIDNKHFAREKQAFSENETTSETNISEKKKPKCVASFECIEISVENETFPELTFENNRCSNVVQDVEYTVEYNASVGIIKIIVKFEFMHVHETQKYFRQHFSVKFIEGNRTLPRSGNPGYIFGKPVLALSLNSSKVDEFQISQFSKSIGFCTEHDADKRTVFFGLNLISGCTYAIVAPKEERANTCQAIQNEIMKIIKIDDKIDAIGIYGNSNASEKSDWLPILVDDEGINPHNIPIATRHKCPVLITGLSISIFYAFVGDVNQPQAKIISVIKKYTKTLRVPFRNDHIYSNRSIQLSISVYFHDITSSIETIAAPTPLFKIELPHDFFYPFFVNNTGENKPNLLSCFCCLIALNFLLKNQGINL</sequence>
<name>A0A443QNK7_9ACAR</name>
<dbReference type="Pfam" id="PF25752">
    <property type="entry name" value="DUF1619_N"/>
    <property type="match status" value="1"/>
</dbReference>
<proteinExistence type="inferred from homology"/>
<dbReference type="PANTHER" id="PTHR14611">
    <property type="entry name" value="TECTONIC FAMILY MEMBER"/>
    <property type="match status" value="1"/>
</dbReference>
<dbReference type="PANTHER" id="PTHR14611:SF2">
    <property type="entry name" value="TECTONIC"/>
    <property type="match status" value="1"/>
</dbReference>
<protein>
    <submittedName>
        <fullName evidence="8">Tectonic-1-like protein</fullName>
    </submittedName>
</protein>
<reference evidence="8 9" key="1">
    <citation type="journal article" date="2018" name="Gigascience">
        <title>Genomes of trombidid mites reveal novel predicted allergens and laterally-transferred genes associated with secondary metabolism.</title>
        <authorList>
            <person name="Dong X."/>
            <person name="Chaisiri K."/>
            <person name="Xia D."/>
            <person name="Armstrong S.D."/>
            <person name="Fang Y."/>
            <person name="Donnelly M.J."/>
            <person name="Kadowaki T."/>
            <person name="McGarry J.W."/>
            <person name="Darby A.C."/>
            <person name="Makepeace B.L."/>
        </authorList>
    </citation>
    <scope>NUCLEOTIDE SEQUENCE [LARGE SCALE GENOMIC DNA]</scope>
    <source>
        <strain evidence="8">UoL-WK</strain>
    </source>
</reference>
<dbReference type="GO" id="GO:0035869">
    <property type="term" value="C:ciliary transition zone"/>
    <property type="evidence" value="ECO:0007669"/>
    <property type="project" value="TreeGrafter"/>
</dbReference>
<evidence type="ECO:0000256" key="3">
    <source>
        <dbReference type="ARBA" id="ARBA00022794"/>
    </source>
</evidence>
<evidence type="ECO:0000313" key="9">
    <source>
        <dbReference type="Proteomes" id="UP000285301"/>
    </source>
</evidence>
<evidence type="ECO:0000256" key="1">
    <source>
        <dbReference type="ARBA" id="ARBA00007633"/>
    </source>
</evidence>
<accession>A0A443QNK7</accession>
<dbReference type="InterPro" id="IPR011677">
    <property type="entry name" value="TCTN1-3_dom"/>
</dbReference>
<organism evidence="8 9">
    <name type="scientific">Dinothrombium tinctorium</name>
    <dbReference type="NCBI Taxonomy" id="1965070"/>
    <lineage>
        <taxon>Eukaryota</taxon>
        <taxon>Metazoa</taxon>
        <taxon>Ecdysozoa</taxon>
        <taxon>Arthropoda</taxon>
        <taxon>Chelicerata</taxon>
        <taxon>Arachnida</taxon>
        <taxon>Acari</taxon>
        <taxon>Acariformes</taxon>
        <taxon>Trombidiformes</taxon>
        <taxon>Prostigmata</taxon>
        <taxon>Anystina</taxon>
        <taxon>Parasitengona</taxon>
        <taxon>Trombidioidea</taxon>
        <taxon>Trombidiidae</taxon>
        <taxon>Dinothrombium</taxon>
    </lineage>
</organism>
<feature type="region of interest" description="Disordered" evidence="5">
    <location>
        <begin position="1"/>
        <end position="27"/>
    </location>
</feature>
<keyword evidence="9" id="KW-1185">Reference proteome</keyword>
<keyword evidence="4" id="KW-0325">Glycoprotein</keyword>
<evidence type="ECO:0000313" key="8">
    <source>
        <dbReference type="EMBL" id="RWS04610.1"/>
    </source>
</evidence>
<dbReference type="InterPro" id="IPR057724">
    <property type="entry name" value="TCTN1-3_N"/>
</dbReference>
<evidence type="ECO:0000256" key="4">
    <source>
        <dbReference type="ARBA" id="ARBA00023180"/>
    </source>
</evidence>
<keyword evidence="2" id="KW-0732">Signal</keyword>
<dbReference type="OrthoDB" id="6508894at2759"/>
<feature type="domain" description="Tectonic-1-3" evidence="6">
    <location>
        <begin position="350"/>
        <end position="514"/>
    </location>
</feature>
<dbReference type="STRING" id="1965070.A0A443QNK7"/>
<gene>
    <name evidence="8" type="ORF">B4U79_05438</name>
</gene>
<dbReference type="EMBL" id="NCKU01005406">
    <property type="protein sequence ID" value="RWS04610.1"/>
    <property type="molecule type" value="Genomic_DNA"/>
</dbReference>
<dbReference type="InterPro" id="IPR040354">
    <property type="entry name" value="TCTN1-3"/>
</dbReference>
<evidence type="ECO:0000259" key="6">
    <source>
        <dbReference type="Pfam" id="PF07773"/>
    </source>
</evidence>
<comment type="caution">
    <text evidence="8">The sequence shown here is derived from an EMBL/GenBank/DDBJ whole genome shotgun (WGS) entry which is preliminary data.</text>
</comment>
<keyword evidence="3" id="KW-0970">Cilium biogenesis/degradation</keyword>
<evidence type="ECO:0000256" key="5">
    <source>
        <dbReference type="SAM" id="MobiDB-lite"/>
    </source>
</evidence>
<dbReference type="AlphaFoldDB" id="A0A443QNK7"/>
<feature type="domain" description="Tectonic-1-3" evidence="6">
    <location>
        <begin position="190"/>
        <end position="342"/>
    </location>
</feature>
<comment type="similarity">
    <text evidence="1">Belongs to the tectonic family.</text>
</comment>
<feature type="domain" description="Tectonic-1-3 N-terminal" evidence="7">
    <location>
        <begin position="39"/>
        <end position="129"/>
    </location>
</feature>
<feature type="compositionally biased region" description="Low complexity" evidence="5">
    <location>
        <begin position="1"/>
        <end position="14"/>
    </location>
</feature>
<dbReference type="GO" id="GO:0060271">
    <property type="term" value="P:cilium assembly"/>
    <property type="evidence" value="ECO:0007669"/>
    <property type="project" value="TreeGrafter"/>
</dbReference>
<dbReference type="Pfam" id="PF07773">
    <property type="entry name" value="TCTN_DUF1619"/>
    <property type="match status" value="2"/>
</dbReference>
<evidence type="ECO:0000259" key="7">
    <source>
        <dbReference type="Pfam" id="PF25752"/>
    </source>
</evidence>
<evidence type="ECO:0000256" key="2">
    <source>
        <dbReference type="ARBA" id="ARBA00022729"/>
    </source>
</evidence>
<dbReference type="Proteomes" id="UP000285301">
    <property type="component" value="Unassembled WGS sequence"/>
</dbReference>